<keyword evidence="3 5" id="KW-0378">Hydrolase</keyword>
<gene>
    <name evidence="5" type="primary">xseA</name>
    <name evidence="9" type="ORF">WQQ_30240</name>
</gene>
<evidence type="ECO:0000256" key="3">
    <source>
        <dbReference type="ARBA" id="ARBA00022801"/>
    </source>
</evidence>
<dbReference type="PANTHER" id="PTHR30008:SF0">
    <property type="entry name" value="EXODEOXYRIBONUCLEASE 7 LARGE SUBUNIT"/>
    <property type="match status" value="1"/>
</dbReference>
<evidence type="ECO:0000256" key="5">
    <source>
        <dbReference type="HAMAP-Rule" id="MF_00378"/>
    </source>
</evidence>
<dbReference type="OrthoDB" id="9802795at2"/>
<evidence type="ECO:0000313" key="10">
    <source>
        <dbReference type="Proteomes" id="UP000003704"/>
    </source>
</evidence>
<keyword evidence="4 5" id="KW-0269">Exonuclease</keyword>
<evidence type="ECO:0000313" key="9">
    <source>
        <dbReference type="EMBL" id="EIT69442.1"/>
    </source>
</evidence>
<evidence type="ECO:0000256" key="2">
    <source>
        <dbReference type="ARBA" id="ARBA00022722"/>
    </source>
</evidence>
<proteinExistence type="inferred from homology"/>
<dbReference type="AlphaFoldDB" id="I7ZCN3"/>
<dbReference type="PANTHER" id="PTHR30008">
    <property type="entry name" value="EXODEOXYRIBONUCLEASE 7 LARGE SUBUNIT"/>
    <property type="match status" value="1"/>
</dbReference>
<dbReference type="Proteomes" id="UP000003704">
    <property type="component" value="Unassembled WGS sequence"/>
</dbReference>
<keyword evidence="1 5" id="KW-0963">Cytoplasm</keyword>
<comment type="caution">
    <text evidence="9">The sequence shown here is derived from an EMBL/GenBank/DDBJ whole genome shotgun (WGS) entry which is preliminary data.</text>
</comment>
<evidence type="ECO:0000259" key="8">
    <source>
        <dbReference type="Pfam" id="PF13742"/>
    </source>
</evidence>
<dbReference type="GO" id="GO:0009318">
    <property type="term" value="C:exodeoxyribonuclease VII complex"/>
    <property type="evidence" value="ECO:0007669"/>
    <property type="project" value="UniProtKB-UniRule"/>
</dbReference>
<dbReference type="GO" id="GO:0008855">
    <property type="term" value="F:exodeoxyribonuclease VII activity"/>
    <property type="evidence" value="ECO:0007669"/>
    <property type="project" value="UniProtKB-UniRule"/>
</dbReference>
<dbReference type="NCBIfam" id="TIGR00237">
    <property type="entry name" value="xseA"/>
    <property type="match status" value="1"/>
</dbReference>
<keyword evidence="10" id="KW-1185">Reference proteome</keyword>
<dbReference type="InterPro" id="IPR025824">
    <property type="entry name" value="OB-fold_nuc-bd_dom"/>
</dbReference>
<dbReference type="InterPro" id="IPR003753">
    <property type="entry name" value="Exonuc_VII_L"/>
</dbReference>
<dbReference type="RefSeq" id="WP_007185965.1">
    <property type="nucleotide sequence ID" value="NZ_AKGD01000002.1"/>
</dbReference>
<organism evidence="9 10">
    <name type="scientific">Hydrocarboniphaga effusa AP103</name>
    <dbReference type="NCBI Taxonomy" id="1172194"/>
    <lineage>
        <taxon>Bacteria</taxon>
        <taxon>Pseudomonadati</taxon>
        <taxon>Pseudomonadota</taxon>
        <taxon>Gammaproteobacteria</taxon>
        <taxon>Nevskiales</taxon>
        <taxon>Nevskiaceae</taxon>
        <taxon>Hydrocarboniphaga</taxon>
    </lineage>
</organism>
<dbReference type="GO" id="GO:0003676">
    <property type="term" value="F:nucleic acid binding"/>
    <property type="evidence" value="ECO:0007669"/>
    <property type="project" value="InterPro"/>
</dbReference>
<dbReference type="EC" id="3.1.11.6" evidence="5"/>
<dbReference type="Pfam" id="PF13742">
    <property type="entry name" value="tRNA_anti_2"/>
    <property type="match status" value="1"/>
</dbReference>
<dbReference type="EMBL" id="AKGD01000002">
    <property type="protein sequence ID" value="EIT69442.1"/>
    <property type="molecule type" value="Genomic_DNA"/>
</dbReference>
<reference evidence="9 10" key="1">
    <citation type="journal article" date="2012" name="J. Bacteriol.">
        <title>Genome Sequence of n-Alkane-Degrading Hydrocarboniphaga effusa Strain AP103T (ATCC BAA-332T).</title>
        <authorList>
            <person name="Chang H.K."/>
            <person name="Zylstra G.J."/>
            <person name="Chae J.C."/>
        </authorList>
    </citation>
    <scope>NUCLEOTIDE SEQUENCE [LARGE SCALE GENOMIC DNA]</scope>
    <source>
        <strain evidence="9 10">AP103</strain>
    </source>
</reference>
<keyword evidence="2 5" id="KW-0540">Nuclease</keyword>
<protein>
    <recommendedName>
        <fullName evidence="5">Exodeoxyribonuclease 7 large subunit</fullName>
        <ecNumber evidence="5">3.1.11.6</ecNumber>
    </recommendedName>
    <alternativeName>
        <fullName evidence="5">Exodeoxyribonuclease VII large subunit</fullName>
        <shortName evidence="5">Exonuclease VII large subunit</shortName>
    </alternativeName>
</protein>
<dbReference type="Pfam" id="PF02601">
    <property type="entry name" value="Exonuc_VII_L"/>
    <property type="match status" value="1"/>
</dbReference>
<comment type="subcellular location">
    <subcellularLocation>
        <location evidence="5 6">Cytoplasm</location>
    </subcellularLocation>
</comment>
<dbReference type="InterPro" id="IPR020579">
    <property type="entry name" value="Exonuc_VII_lsu_C"/>
</dbReference>
<feature type="domain" description="OB-fold nucleic acid binding" evidence="8">
    <location>
        <begin position="8"/>
        <end position="101"/>
    </location>
</feature>
<comment type="subunit">
    <text evidence="5">Heterooligomer composed of large and small subunits.</text>
</comment>
<feature type="domain" description="Exonuclease VII large subunit C-terminal" evidence="7">
    <location>
        <begin position="124"/>
        <end position="438"/>
    </location>
</feature>
<evidence type="ECO:0000256" key="4">
    <source>
        <dbReference type="ARBA" id="ARBA00022839"/>
    </source>
</evidence>
<comment type="similarity">
    <text evidence="5 6">Belongs to the XseA family.</text>
</comment>
<evidence type="ECO:0000256" key="6">
    <source>
        <dbReference type="RuleBase" id="RU004355"/>
    </source>
</evidence>
<dbReference type="PATRIC" id="fig|1172194.4.peg.2931"/>
<comment type="catalytic activity">
    <reaction evidence="5 6">
        <text>Exonucleolytic cleavage in either 5'- to 3'- or 3'- to 5'-direction to yield nucleoside 5'-phosphates.</text>
        <dbReference type="EC" id="3.1.11.6"/>
    </reaction>
</comment>
<evidence type="ECO:0000256" key="1">
    <source>
        <dbReference type="ARBA" id="ARBA00022490"/>
    </source>
</evidence>
<dbReference type="HAMAP" id="MF_00378">
    <property type="entry name" value="Exonuc_7_L"/>
    <property type="match status" value="1"/>
</dbReference>
<comment type="function">
    <text evidence="5">Bidirectionally degrades single-stranded DNA into large acid-insoluble oligonucleotides, which are then degraded further into small acid-soluble oligonucleotides.</text>
</comment>
<dbReference type="CDD" id="cd04489">
    <property type="entry name" value="ExoVII_LU_OBF"/>
    <property type="match status" value="1"/>
</dbReference>
<name>I7ZCN3_9GAMM</name>
<dbReference type="STRING" id="1172194.WQQ_30240"/>
<sequence length="442" mass="48939">MPTATTVYAVSELTEILRALVEDALPSVWVEGEISNLSKPSSGHWYFTLKDGRAQMRCVMFRNRNFLVRPLPRDGDQVRVRAQPSVYTARGDLQLICEAMEPAGQGALLLAYEKLKARLQAEGLFDAGIKRPIPPVPRAIGLITSATGAAVQDVLTALARRFPLTTVYLHPVPVQGAEAAPAIVKALQKLPALAPVDVVLLVRGGGSLEDLWAFNEEAVARAIRACAKPVICGVGHEVDFTIADFAADLRAPTPTAAAELASPNVADWEQRLDVAERRIELSLGQQQNARRDRLRQLEHRLRQLHPGRRLQERAQRLDELELRLSQRQRQLVASLHERLRGHRARLAALRLDAHLLRLEDRRHGLELRLHQSIRGALQAPSERLASLDALLSSLNPQAVLGRGYAIARDRNGEILRSPDGVKLNDEVELQLAEGSVQLTRLR</sequence>
<dbReference type="GO" id="GO:0005737">
    <property type="term" value="C:cytoplasm"/>
    <property type="evidence" value="ECO:0007669"/>
    <property type="project" value="UniProtKB-SubCell"/>
</dbReference>
<dbReference type="GO" id="GO:0006308">
    <property type="term" value="P:DNA catabolic process"/>
    <property type="evidence" value="ECO:0007669"/>
    <property type="project" value="UniProtKB-UniRule"/>
</dbReference>
<accession>I7ZCN3</accession>
<evidence type="ECO:0000259" key="7">
    <source>
        <dbReference type="Pfam" id="PF02601"/>
    </source>
</evidence>